<keyword evidence="4 5" id="KW-0030">Aminoacyl-tRNA synthetase</keyword>
<dbReference type="RefSeq" id="WP_188748873.1">
    <property type="nucleotide sequence ID" value="NZ_BMIK01000003.1"/>
</dbReference>
<accession>A0ABQ1LD66</accession>
<feature type="domain" description="Glutamyl/glutaminyl-tRNA synthetase class Ib catalytic" evidence="6">
    <location>
        <begin position="156"/>
        <end position="258"/>
    </location>
</feature>
<comment type="caution">
    <text evidence="7">The sequence shown here is derived from an EMBL/GenBank/DDBJ whole genome shotgun (WGS) entry which is preliminary data.</text>
</comment>
<feature type="domain" description="Glutamyl/glutaminyl-tRNA synthetase class Ib catalytic" evidence="6">
    <location>
        <begin position="5"/>
        <end position="115"/>
    </location>
</feature>
<sequence>MHPFIRTRIAPTPSGYLHLGNVFSFALTAALAKRSGAQILLRIDDLDYTRVKREYVEDIFHTLEFLKIPWHEGPRNYREYKQTYSQTYRLPLYEEALQQLRQQGRVFACGCSRATLFARHPDGVYTGTCRNRGLSLDDPTCSWRIDTSGAALPPHMQYFVVRKRDGFPAYQLASVVDDVHFAVDLIVRGEDLRESTQAQIYLAGLLGYDSFVSTTFYHHNLLKDFAQGKLSKSSGATSVQYLRKQGKTAEDIYRKITQLAGLERQVSSWEEMEASIPVGLIKN</sequence>
<evidence type="ECO:0000313" key="7">
    <source>
        <dbReference type="EMBL" id="GGC23039.1"/>
    </source>
</evidence>
<evidence type="ECO:0000256" key="4">
    <source>
        <dbReference type="ARBA" id="ARBA00023146"/>
    </source>
</evidence>
<dbReference type="InterPro" id="IPR020058">
    <property type="entry name" value="Glu/Gln-tRNA-synth_Ib_cat-dom"/>
</dbReference>
<dbReference type="InterPro" id="IPR049940">
    <property type="entry name" value="GluQ/Sye"/>
</dbReference>
<evidence type="ECO:0000256" key="2">
    <source>
        <dbReference type="ARBA" id="ARBA00022741"/>
    </source>
</evidence>
<name>A0ABQ1LD66_9SPHI</name>
<organism evidence="7 8">
    <name type="scientific">Parapedobacter defluvii</name>
    <dbReference type="NCBI Taxonomy" id="2045106"/>
    <lineage>
        <taxon>Bacteria</taxon>
        <taxon>Pseudomonadati</taxon>
        <taxon>Bacteroidota</taxon>
        <taxon>Sphingobacteriia</taxon>
        <taxon>Sphingobacteriales</taxon>
        <taxon>Sphingobacteriaceae</taxon>
        <taxon>Parapedobacter</taxon>
    </lineage>
</organism>
<dbReference type="PANTHER" id="PTHR43311:SF2">
    <property type="entry name" value="GLUTAMATE--TRNA LIGASE, MITOCHONDRIAL-RELATED"/>
    <property type="match status" value="1"/>
</dbReference>
<dbReference type="PRINTS" id="PR00987">
    <property type="entry name" value="TRNASYNTHGLU"/>
</dbReference>
<protein>
    <recommendedName>
        <fullName evidence="6">Glutamyl/glutaminyl-tRNA synthetase class Ib catalytic domain-containing protein</fullName>
    </recommendedName>
</protein>
<dbReference type="PROSITE" id="PS00178">
    <property type="entry name" value="AA_TRNA_LIGASE_I"/>
    <property type="match status" value="1"/>
</dbReference>
<dbReference type="InterPro" id="IPR000924">
    <property type="entry name" value="Glu/Gln-tRNA-synth"/>
</dbReference>
<keyword evidence="8" id="KW-1185">Reference proteome</keyword>
<dbReference type="Gene3D" id="3.40.50.620">
    <property type="entry name" value="HUPs"/>
    <property type="match status" value="1"/>
</dbReference>
<evidence type="ECO:0000256" key="1">
    <source>
        <dbReference type="ARBA" id="ARBA00022598"/>
    </source>
</evidence>
<proteinExistence type="inferred from homology"/>
<keyword evidence="5" id="KW-0648">Protein biosynthesis</keyword>
<gene>
    <name evidence="7" type="ORF">GCM10011386_13670</name>
</gene>
<dbReference type="InterPro" id="IPR001412">
    <property type="entry name" value="aa-tRNA-synth_I_CS"/>
</dbReference>
<evidence type="ECO:0000256" key="3">
    <source>
        <dbReference type="ARBA" id="ARBA00022840"/>
    </source>
</evidence>
<comment type="similarity">
    <text evidence="5">Belongs to the class-I aminoacyl-tRNA synthetase family.</text>
</comment>
<dbReference type="SUPFAM" id="SSF52374">
    <property type="entry name" value="Nucleotidylyl transferase"/>
    <property type="match status" value="1"/>
</dbReference>
<dbReference type="PANTHER" id="PTHR43311">
    <property type="entry name" value="GLUTAMATE--TRNA LIGASE"/>
    <property type="match status" value="1"/>
</dbReference>
<evidence type="ECO:0000313" key="8">
    <source>
        <dbReference type="Proteomes" id="UP000597338"/>
    </source>
</evidence>
<evidence type="ECO:0000256" key="5">
    <source>
        <dbReference type="RuleBase" id="RU363037"/>
    </source>
</evidence>
<evidence type="ECO:0000259" key="6">
    <source>
        <dbReference type="Pfam" id="PF00749"/>
    </source>
</evidence>
<dbReference type="Pfam" id="PF00749">
    <property type="entry name" value="tRNA-synt_1c"/>
    <property type="match status" value="2"/>
</dbReference>
<keyword evidence="1 5" id="KW-0436">Ligase</keyword>
<dbReference type="Proteomes" id="UP000597338">
    <property type="component" value="Unassembled WGS sequence"/>
</dbReference>
<dbReference type="InterPro" id="IPR014729">
    <property type="entry name" value="Rossmann-like_a/b/a_fold"/>
</dbReference>
<dbReference type="EMBL" id="BMIK01000003">
    <property type="protein sequence ID" value="GGC23039.1"/>
    <property type="molecule type" value="Genomic_DNA"/>
</dbReference>
<reference evidence="8" key="1">
    <citation type="journal article" date="2019" name="Int. J. Syst. Evol. Microbiol.">
        <title>The Global Catalogue of Microorganisms (GCM) 10K type strain sequencing project: providing services to taxonomists for standard genome sequencing and annotation.</title>
        <authorList>
            <consortium name="The Broad Institute Genomics Platform"/>
            <consortium name="The Broad Institute Genome Sequencing Center for Infectious Disease"/>
            <person name="Wu L."/>
            <person name="Ma J."/>
        </authorList>
    </citation>
    <scope>NUCLEOTIDE SEQUENCE [LARGE SCALE GENOMIC DNA]</scope>
    <source>
        <strain evidence="8">CGMCC 1.15342</strain>
    </source>
</reference>
<keyword evidence="2 5" id="KW-0547">Nucleotide-binding</keyword>
<keyword evidence="3 5" id="KW-0067">ATP-binding</keyword>